<dbReference type="SFLD" id="SFLDS00019">
    <property type="entry name" value="Glutathione_Transferase_(cytos"/>
    <property type="match status" value="1"/>
</dbReference>
<dbReference type="AlphaFoldDB" id="A0A8E0S0G7"/>
<name>A0A8E0S0G7_9TREM</name>
<dbReference type="Gene3D" id="3.40.30.10">
    <property type="entry name" value="Glutaredoxin"/>
    <property type="match status" value="1"/>
</dbReference>
<evidence type="ECO:0000313" key="4">
    <source>
        <dbReference type="Proteomes" id="UP000728185"/>
    </source>
</evidence>
<dbReference type="Gene3D" id="1.20.1050.10">
    <property type="match status" value="1"/>
</dbReference>
<feature type="domain" description="GST N-terminal" evidence="2">
    <location>
        <begin position="16"/>
        <end position="95"/>
    </location>
</feature>
<evidence type="ECO:0000259" key="2">
    <source>
        <dbReference type="PROSITE" id="PS50404"/>
    </source>
</evidence>
<dbReference type="FunFam" id="3.40.30.10:FF:000123">
    <property type="entry name" value="Glutathione transferase o1"/>
    <property type="match status" value="1"/>
</dbReference>
<dbReference type="PROSITE" id="PS51354">
    <property type="entry name" value="GLUTAREDOXIN_2"/>
    <property type="match status" value="1"/>
</dbReference>
<comment type="caution">
    <text evidence="3">The sequence shown here is derived from an EMBL/GenBank/DDBJ whole genome shotgun (WGS) entry which is preliminary data.</text>
</comment>
<proteinExistence type="inferred from homology"/>
<dbReference type="InterPro" id="IPR004045">
    <property type="entry name" value="Glutathione_S-Trfase_N"/>
</dbReference>
<dbReference type="SUPFAM" id="SSF52833">
    <property type="entry name" value="Thioredoxin-like"/>
    <property type="match status" value="1"/>
</dbReference>
<dbReference type="PANTHER" id="PTHR43968:SF6">
    <property type="entry name" value="GLUTATHIONE S-TRANSFERASE OMEGA"/>
    <property type="match status" value="1"/>
</dbReference>
<accession>A0A8E0S0G7</accession>
<dbReference type="EMBL" id="LUCM01003213">
    <property type="protein sequence ID" value="KAA0196169.1"/>
    <property type="molecule type" value="Genomic_DNA"/>
</dbReference>
<evidence type="ECO:0000256" key="1">
    <source>
        <dbReference type="ARBA" id="ARBA00011067"/>
    </source>
</evidence>
<dbReference type="InterPro" id="IPR050983">
    <property type="entry name" value="GST_Omega/HSP26"/>
</dbReference>
<dbReference type="OrthoDB" id="4951845at2759"/>
<dbReference type="PROSITE" id="PS50404">
    <property type="entry name" value="GST_NTER"/>
    <property type="match status" value="1"/>
</dbReference>
<reference evidence="3" key="1">
    <citation type="submission" date="2019-05" db="EMBL/GenBank/DDBJ databases">
        <title>Annotation for the trematode Fasciolopsis buski.</title>
        <authorList>
            <person name="Choi Y.-J."/>
        </authorList>
    </citation>
    <scope>NUCLEOTIDE SEQUENCE</scope>
    <source>
        <strain evidence="3">HT</strain>
        <tissue evidence="3">Whole worm</tissue>
    </source>
</reference>
<dbReference type="PANTHER" id="PTHR43968">
    <property type="match status" value="1"/>
</dbReference>
<protein>
    <submittedName>
        <fullName evidence="3">Glutathione S-transferase omega class</fullName>
    </submittedName>
</protein>
<dbReference type="Proteomes" id="UP000728185">
    <property type="component" value="Unassembled WGS sequence"/>
</dbReference>
<organism evidence="3 4">
    <name type="scientific">Fasciolopsis buskii</name>
    <dbReference type="NCBI Taxonomy" id="27845"/>
    <lineage>
        <taxon>Eukaryota</taxon>
        <taxon>Metazoa</taxon>
        <taxon>Spiralia</taxon>
        <taxon>Lophotrochozoa</taxon>
        <taxon>Platyhelminthes</taxon>
        <taxon>Trematoda</taxon>
        <taxon>Digenea</taxon>
        <taxon>Plagiorchiida</taxon>
        <taxon>Echinostomata</taxon>
        <taxon>Echinostomatoidea</taxon>
        <taxon>Fasciolidae</taxon>
        <taxon>Fasciolopsis</taxon>
    </lineage>
</organism>
<dbReference type="InterPro" id="IPR040079">
    <property type="entry name" value="Glutathione_S-Trfase"/>
</dbReference>
<gene>
    <name evidence="3" type="ORF">FBUS_06045</name>
</gene>
<comment type="similarity">
    <text evidence="1">Belongs to the GST superfamily. Omega family.</text>
</comment>
<dbReference type="SUPFAM" id="SSF47616">
    <property type="entry name" value="GST C-terminal domain-like"/>
    <property type="match status" value="1"/>
</dbReference>
<dbReference type="InterPro" id="IPR036282">
    <property type="entry name" value="Glutathione-S-Trfase_C_sf"/>
</dbReference>
<dbReference type="GO" id="GO:0004364">
    <property type="term" value="F:glutathione transferase activity"/>
    <property type="evidence" value="ECO:0007669"/>
    <property type="project" value="UniProtKB-EC"/>
</dbReference>
<keyword evidence="4" id="KW-1185">Reference proteome</keyword>
<dbReference type="SFLD" id="SFLDG00358">
    <property type="entry name" value="Main_(cytGST)"/>
    <property type="match status" value="1"/>
</dbReference>
<dbReference type="GO" id="GO:0005737">
    <property type="term" value="C:cytoplasm"/>
    <property type="evidence" value="ECO:0007669"/>
    <property type="project" value="TreeGrafter"/>
</dbReference>
<dbReference type="CDD" id="cd00299">
    <property type="entry name" value="GST_C_family"/>
    <property type="match status" value="1"/>
</dbReference>
<dbReference type="Pfam" id="PF13417">
    <property type="entry name" value="GST_N_3"/>
    <property type="match status" value="1"/>
</dbReference>
<dbReference type="Pfam" id="PF13410">
    <property type="entry name" value="GST_C_2"/>
    <property type="match status" value="1"/>
</dbReference>
<sequence>FLVSHLGDPKPAIKPGHYTLFGFRFCPFVDRVRMVLEYYKIPYDVVWISLSSKPSWYLEMNPIGKVPLLINKEGKTIVESDVIMRYLDETSGNKRLMSLCGETEWKRAGMLASKLAAPSFGILYGVSVRQEDASAYREACQEVDDAIKGPYFLGSELTLADFLLFAHLNHFEAVMARLDGVAPAEVCDVSMTDPNLVKWLRLVGFLNAMRRLPCVDSAFTPPRIRALYAESYRKGQPNPDL</sequence>
<evidence type="ECO:0000313" key="3">
    <source>
        <dbReference type="EMBL" id="KAA0196169.1"/>
    </source>
</evidence>
<feature type="non-terminal residue" evidence="3">
    <location>
        <position position="1"/>
    </location>
</feature>
<dbReference type="InterPro" id="IPR036249">
    <property type="entry name" value="Thioredoxin-like_sf"/>
</dbReference>